<dbReference type="InterPro" id="IPR011333">
    <property type="entry name" value="SKP1/BTB/POZ_sf"/>
</dbReference>
<dbReference type="PROSITE" id="PS50097">
    <property type="entry name" value="BTB"/>
    <property type="match status" value="1"/>
</dbReference>
<gene>
    <name evidence="5" type="ORF">UPYG_G00198990</name>
</gene>
<dbReference type="Pfam" id="PF01344">
    <property type="entry name" value="Kelch_1"/>
    <property type="match status" value="3"/>
</dbReference>
<protein>
    <recommendedName>
        <fullName evidence="4">BTB domain-containing protein</fullName>
    </recommendedName>
</protein>
<dbReference type="SMART" id="SM00225">
    <property type="entry name" value="BTB"/>
    <property type="match status" value="1"/>
</dbReference>
<dbReference type="Proteomes" id="UP001557470">
    <property type="component" value="Unassembled WGS sequence"/>
</dbReference>
<accession>A0ABD0WZX9</accession>
<dbReference type="InterPro" id="IPR015915">
    <property type="entry name" value="Kelch-typ_b-propeller"/>
</dbReference>
<dbReference type="AlphaFoldDB" id="A0ABD0WZX9"/>
<dbReference type="PANTHER" id="PTHR24412:SF418">
    <property type="entry name" value="KELCH REPEAT AND BTB DOMAIN-CONTAINING PROTEIN 3"/>
    <property type="match status" value="1"/>
</dbReference>
<dbReference type="PANTHER" id="PTHR24412">
    <property type="entry name" value="KELCH PROTEIN"/>
    <property type="match status" value="1"/>
</dbReference>
<comment type="caution">
    <text evidence="5">The sequence shown here is derived from an EMBL/GenBank/DDBJ whole genome shotgun (WGS) entry which is preliminary data.</text>
</comment>
<reference evidence="5 6" key="1">
    <citation type="submission" date="2024-06" db="EMBL/GenBank/DDBJ databases">
        <authorList>
            <person name="Pan Q."/>
            <person name="Wen M."/>
            <person name="Jouanno E."/>
            <person name="Zahm M."/>
            <person name="Klopp C."/>
            <person name="Cabau C."/>
            <person name="Louis A."/>
            <person name="Berthelot C."/>
            <person name="Parey E."/>
            <person name="Roest Crollius H."/>
            <person name="Montfort J."/>
            <person name="Robinson-Rechavi M."/>
            <person name="Bouchez O."/>
            <person name="Lampietro C."/>
            <person name="Lopez Roques C."/>
            <person name="Donnadieu C."/>
            <person name="Postlethwait J."/>
            <person name="Bobe J."/>
            <person name="Verreycken H."/>
            <person name="Guiguen Y."/>
        </authorList>
    </citation>
    <scope>NUCLEOTIDE SEQUENCE [LARGE SCALE GENOMIC DNA]</scope>
    <source>
        <strain evidence="5">Up_M1</strain>
        <tissue evidence="5">Testis</tissue>
    </source>
</reference>
<keyword evidence="6" id="KW-1185">Reference proteome</keyword>
<dbReference type="Gene3D" id="2.120.10.80">
    <property type="entry name" value="Kelch-type beta propeller"/>
    <property type="match status" value="2"/>
</dbReference>
<keyword evidence="2" id="KW-0677">Repeat</keyword>
<evidence type="ECO:0000313" key="5">
    <source>
        <dbReference type="EMBL" id="KAL0973101.1"/>
    </source>
</evidence>
<dbReference type="SUPFAM" id="SSF54695">
    <property type="entry name" value="POZ domain"/>
    <property type="match status" value="1"/>
</dbReference>
<name>A0ABD0WZX9_UMBPY</name>
<dbReference type="InterPro" id="IPR006652">
    <property type="entry name" value="Kelch_1"/>
</dbReference>
<dbReference type="Pfam" id="PF07707">
    <property type="entry name" value="BACK"/>
    <property type="match status" value="1"/>
</dbReference>
<evidence type="ECO:0000313" key="6">
    <source>
        <dbReference type="Proteomes" id="UP001557470"/>
    </source>
</evidence>
<dbReference type="PIRSF" id="PIRSF037037">
    <property type="entry name" value="Kelch-like_protein_gigaxonin"/>
    <property type="match status" value="1"/>
</dbReference>
<evidence type="ECO:0000256" key="3">
    <source>
        <dbReference type="SAM" id="MobiDB-lite"/>
    </source>
</evidence>
<dbReference type="EMBL" id="JAGEUA010000006">
    <property type="protein sequence ID" value="KAL0973101.1"/>
    <property type="molecule type" value="Genomic_DNA"/>
</dbReference>
<dbReference type="SMART" id="SM00875">
    <property type="entry name" value="BACK"/>
    <property type="match status" value="1"/>
</dbReference>
<dbReference type="Gene3D" id="1.25.40.420">
    <property type="match status" value="1"/>
</dbReference>
<organism evidence="5 6">
    <name type="scientific">Umbra pygmaea</name>
    <name type="common">Eastern mudminnow</name>
    <dbReference type="NCBI Taxonomy" id="75934"/>
    <lineage>
        <taxon>Eukaryota</taxon>
        <taxon>Metazoa</taxon>
        <taxon>Chordata</taxon>
        <taxon>Craniata</taxon>
        <taxon>Vertebrata</taxon>
        <taxon>Euteleostomi</taxon>
        <taxon>Actinopterygii</taxon>
        <taxon>Neopterygii</taxon>
        <taxon>Teleostei</taxon>
        <taxon>Protacanthopterygii</taxon>
        <taxon>Esociformes</taxon>
        <taxon>Umbridae</taxon>
        <taxon>Umbra</taxon>
    </lineage>
</organism>
<feature type="compositionally biased region" description="Basic and acidic residues" evidence="3">
    <location>
        <begin position="1"/>
        <end position="11"/>
    </location>
</feature>
<sequence>MDPRTETRPEGSDNVPNGIPVVQEPRSELCVSEAHGQQLLSMLRSFRERGLLLDFTITVQDQKFTCHRCVLAACSDFFRAMFEVEMRECDDGMVTLGNQSPDAVRCFLDFCYSGKTVISHENVDMLFRLASFLQVSALSRACSDFLVGTLELSNCLMLLTLAEGYGSTLLLQQAKEFVVQNFHDLSLTLDFLEMSVDVLEVCLASDDLSVPSEEVALRSLLKWTAHNLQTRQALLPRLLALLRLHHVDPHTLRAMAQTEDLLSGDHLCVGLVRDALSRQTQLIGLLPDARPATTQSYIYVHKTEEDGATYHASFYCLDTNQWRELPQGQGEGVIVTPDPPGSSFTSFAEKLFVTGGCRGNCCRTVRLHVAEPFHDATAEVWCYCPVTQTCTPAPNMGKPRTMHSAVATLGRLYVIGGRTRGAREGGASLVEVEYYNPLAKTWTTVSPQPTAIYYPEASVCGNVIYVLGSSVEISESFSPLLDCFLCYDTLLDQWSRLVAEFGQFFHATLVKAVSIKHTLHICDLSTYKVYSFCPVTCVWQGEGSFECAGFNAASIGVGNRIYILGGDYSPDEITDEVQVYYSGRGQWVEVMPMPRPLTEFHCQVISFNRYRDPWGGRDT</sequence>
<dbReference type="Pfam" id="PF00651">
    <property type="entry name" value="BTB"/>
    <property type="match status" value="1"/>
</dbReference>
<dbReference type="InterPro" id="IPR017096">
    <property type="entry name" value="BTB-kelch_protein"/>
</dbReference>
<evidence type="ECO:0000256" key="1">
    <source>
        <dbReference type="ARBA" id="ARBA00022441"/>
    </source>
</evidence>
<dbReference type="SMART" id="SM00612">
    <property type="entry name" value="Kelch"/>
    <property type="match status" value="3"/>
</dbReference>
<keyword evidence="1" id="KW-0880">Kelch repeat</keyword>
<feature type="region of interest" description="Disordered" evidence="3">
    <location>
        <begin position="1"/>
        <end position="20"/>
    </location>
</feature>
<dbReference type="Gene3D" id="3.30.710.10">
    <property type="entry name" value="Potassium Channel Kv1.1, Chain A"/>
    <property type="match status" value="1"/>
</dbReference>
<dbReference type="InterPro" id="IPR011705">
    <property type="entry name" value="BACK"/>
</dbReference>
<evidence type="ECO:0000256" key="2">
    <source>
        <dbReference type="ARBA" id="ARBA00022737"/>
    </source>
</evidence>
<feature type="domain" description="BTB" evidence="4">
    <location>
        <begin position="53"/>
        <end position="120"/>
    </location>
</feature>
<dbReference type="SUPFAM" id="SSF117281">
    <property type="entry name" value="Kelch motif"/>
    <property type="match status" value="1"/>
</dbReference>
<proteinExistence type="predicted"/>
<dbReference type="InterPro" id="IPR000210">
    <property type="entry name" value="BTB/POZ_dom"/>
</dbReference>
<evidence type="ECO:0000259" key="4">
    <source>
        <dbReference type="PROSITE" id="PS50097"/>
    </source>
</evidence>